<dbReference type="InterPro" id="IPR000242">
    <property type="entry name" value="PTP_cat"/>
</dbReference>
<feature type="domain" description="Fibronectin type-III" evidence="16">
    <location>
        <begin position="1391"/>
        <end position="1485"/>
    </location>
</feature>
<dbReference type="FunFam" id="2.60.40.10:FF:000369">
    <property type="entry name" value="Protein tyrosine phosphatase, receptor type B"/>
    <property type="match status" value="13"/>
</dbReference>
<feature type="domain" description="Fibronectin type-III" evidence="16">
    <location>
        <begin position="249"/>
        <end position="342"/>
    </location>
</feature>
<evidence type="ECO:0000256" key="1">
    <source>
        <dbReference type="ARBA" id="ARBA00004479"/>
    </source>
</evidence>
<dbReference type="PROSITE" id="PS50055">
    <property type="entry name" value="TYR_PHOSPHATASE_PTP"/>
    <property type="match status" value="1"/>
</dbReference>
<dbReference type="InterPro" id="IPR016130">
    <property type="entry name" value="Tyr_Pase_AS"/>
</dbReference>
<reference evidence="17" key="5">
    <citation type="submission" date="2025-09" db="UniProtKB">
        <authorList>
            <consortium name="Ensembl"/>
        </authorList>
    </citation>
    <scope>IDENTIFICATION</scope>
</reference>
<dbReference type="CDD" id="cd00063">
    <property type="entry name" value="FN3"/>
    <property type="match status" value="7"/>
</dbReference>
<feature type="domain" description="Tyrosine-protein phosphatase" evidence="14">
    <location>
        <begin position="1757"/>
        <end position="2017"/>
    </location>
</feature>
<feature type="domain" description="Tyrosine specific protein phosphatases" evidence="15">
    <location>
        <begin position="1935"/>
        <end position="2008"/>
    </location>
</feature>
<dbReference type="PANTHER" id="PTHR46957:SF2">
    <property type="entry name" value="RECEPTOR-TYPE TYROSINE-PROTEIN PHOSPHATASE BETA"/>
    <property type="match status" value="1"/>
</dbReference>
<feature type="domain" description="Fibronectin type-III" evidence="16">
    <location>
        <begin position="1486"/>
        <end position="1580"/>
    </location>
</feature>
<dbReference type="GO" id="GO:0004725">
    <property type="term" value="F:protein tyrosine phosphatase activity"/>
    <property type="evidence" value="ECO:0007669"/>
    <property type="project" value="UniProtKB-EC"/>
</dbReference>
<dbReference type="InterPro" id="IPR013783">
    <property type="entry name" value="Ig-like_fold"/>
</dbReference>
<evidence type="ECO:0000256" key="2">
    <source>
        <dbReference type="ARBA" id="ARBA00013064"/>
    </source>
</evidence>
<keyword evidence="7" id="KW-0904">Protein phosphatase</keyword>
<reference evidence="18" key="3">
    <citation type="journal article" date="2014" name="Nature">
        <title>Elephant shark genome provides unique insights into gnathostome evolution.</title>
        <authorList>
            <consortium name="International Elephant Shark Genome Sequencing Consortium"/>
            <person name="Venkatesh B."/>
            <person name="Lee A.P."/>
            <person name="Ravi V."/>
            <person name="Maurya A.K."/>
            <person name="Lian M.M."/>
            <person name="Swann J.B."/>
            <person name="Ohta Y."/>
            <person name="Flajnik M.F."/>
            <person name="Sutoh Y."/>
            <person name="Kasahara M."/>
            <person name="Hoon S."/>
            <person name="Gangu V."/>
            <person name="Roy S.W."/>
            <person name="Irimia M."/>
            <person name="Korzh V."/>
            <person name="Kondrychyn I."/>
            <person name="Lim Z.W."/>
            <person name="Tay B.H."/>
            <person name="Tohari S."/>
            <person name="Kong K.W."/>
            <person name="Ho S."/>
            <person name="Lorente-Galdos B."/>
            <person name="Quilez J."/>
            <person name="Marques-Bonet T."/>
            <person name="Raney B.J."/>
            <person name="Ingham P.W."/>
            <person name="Tay A."/>
            <person name="Hillier L.W."/>
            <person name="Minx P."/>
            <person name="Boehm T."/>
            <person name="Wilson R.K."/>
            <person name="Brenner S."/>
            <person name="Warren W.C."/>
        </authorList>
    </citation>
    <scope>NUCLEOTIDE SEQUENCE [LARGE SCALE GENOMIC DNA]</scope>
</reference>
<feature type="domain" description="Fibronectin type-III" evidence="16">
    <location>
        <begin position="418"/>
        <end position="506"/>
    </location>
</feature>
<dbReference type="SUPFAM" id="SSF49265">
    <property type="entry name" value="Fibronectin type III"/>
    <property type="match status" value="16"/>
</dbReference>
<dbReference type="InterPro" id="IPR036116">
    <property type="entry name" value="FN3_sf"/>
</dbReference>
<dbReference type="InterPro" id="IPR050713">
    <property type="entry name" value="RTP_Phos/Ushers"/>
</dbReference>
<evidence type="ECO:0000259" key="16">
    <source>
        <dbReference type="PROSITE" id="PS50853"/>
    </source>
</evidence>
<dbReference type="Pfam" id="PF18861">
    <property type="entry name" value="PTP_tm"/>
    <property type="match status" value="1"/>
</dbReference>
<dbReference type="InterPro" id="IPR035992">
    <property type="entry name" value="Ricin_B-like_lectins"/>
</dbReference>
<keyword evidence="3" id="KW-0812">Transmembrane</keyword>
<dbReference type="SUPFAM" id="SSF50370">
    <property type="entry name" value="Ricin B-like lectins"/>
    <property type="match status" value="1"/>
</dbReference>
<evidence type="ECO:0000256" key="4">
    <source>
        <dbReference type="ARBA" id="ARBA00022729"/>
    </source>
</evidence>
<dbReference type="PROSITE" id="PS50056">
    <property type="entry name" value="TYR_PHOSPHATASE_2"/>
    <property type="match status" value="1"/>
</dbReference>
<keyword evidence="8" id="KW-1133">Transmembrane helix</keyword>
<dbReference type="InterPro" id="IPR041201">
    <property type="entry name" value="PTPRJ_TM"/>
</dbReference>
<accession>A0A4W3K7H8</accession>
<dbReference type="Pfam" id="PF00102">
    <property type="entry name" value="Y_phosphatase"/>
    <property type="match status" value="1"/>
</dbReference>
<feature type="region of interest" description="Disordered" evidence="13">
    <location>
        <begin position="128"/>
        <end position="150"/>
    </location>
</feature>
<comment type="subcellular location">
    <subcellularLocation>
        <location evidence="1">Membrane</location>
        <topology evidence="1">Single-pass type I membrane protein</topology>
    </subcellularLocation>
</comment>
<evidence type="ECO:0000256" key="6">
    <source>
        <dbReference type="ARBA" id="ARBA00022801"/>
    </source>
</evidence>
<keyword evidence="6" id="KW-0378">Hydrolase</keyword>
<reference evidence="17" key="4">
    <citation type="submission" date="2025-08" db="UniProtKB">
        <authorList>
            <consortium name="Ensembl"/>
        </authorList>
    </citation>
    <scope>IDENTIFICATION</scope>
</reference>
<comment type="similarity">
    <text evidence="11">Belongs to the protein-tyrosine phosphatase family. Receptor class 3 subfamily.</text>
</comment>
<dbReference type="InterPro" id="IPR003961">
    <property type="entry name" value="FN3_dom"/>
</dbReference>
<comment type="catalytic activity">
    <reaction evidence="12">
        <text>O-phospho-L-tyrosyl-[protein] + H2O = L-tyrosyl-[protein] + phosphate</text>
        <dbReference type="Rhea" id="RHEA:10684"/>
        <dbReference type="Rhea" id="RHEA-COMP:10136"/>
        <dbReference type="Rhea" id="RHEA-COMP:20101"/>
        <dbReference type="ChEBI" id="CHEBI:15377"/>
        <dbReference type="ChEBI" id="CHEBI:43474"/>
        <dbReference type="ChEBI" id="CHEBI:46858"/>
        <dbReference type="ChEBI" id="CHEBI:61978"/>
        <dbReference type="EC" id="3.1.3.48"/>
    </reaction>
</comment>
<evidence type="ECO:0000256" key="11">
    <source>
        <dbReference type="ARBA" id="ARBA00025789"/>
    </source>
</evidence>
<evidence type="ECO:0000256" key="12">
    <source>
        <dbReference type="ARBA" id="ARBA00051722"/>
    </source>
</evidence>
<dbReference type="EC" id="3.1.3.48" evidence="2"/>
<dbReference type="InterPro" id="IPR000772">
    <property type="entry name" value="Ricin_B_lectin"/>
</dbReference>
<reference evidence="18" key="2">
    <citation type="journal article" date="2007" name="PLoS Biol.">
        <title>Survey sequencing and comparative analysis of the elephant shark (Callorhinchus milii) genome.</title>
        <authorList>
            <person name="Venkatesh B."/>
            <person name="Kirkness E.F."/>
            <person name="Loh Y.H."/>
            <person name="Halpern A.L."/>
            <person name="Lee A.P."/>
            <person name="Johnson J."/>
            <person name="Dandona N."/>
            <person name="Viswanathan L.D."/>
            <person name="Tay A."/>
            <person name="Venter J.C."/>
            <person name="Strausberg R.L."/>
            <person name="Brenner S."/>
        </authorList>
    </citation>
    <scope>NUCLEOTIDE SEQUENCE [LARGE SCALE GENOMIC DNA]</scope>
</reference>
<feature type="domain" description="Fibronectin type-III" evidence="16">
    <location>
        <begin position="597"/>
        <end position="683"/>
    </location>
</feature>
<keyword evidence="9" id="KW-0472">Membrane</keyword>
<name>A0A4W3K7H8_CALMI</name>
<dbReference type="GeneTree" id="ENSGT00940000156088"/>
<dbReference type="InterPro" id="IPR000387">
    <property type="entry name" value="Tyr_Pase_dom"/>
</dbReference>
<feature type="domain" description="Fibronectin type-III" evidence="16">
    <location>
        <begin position="770"/>
        <end position="860"/>
    </location>
</feature>
<dbReference type="SMART" id="SM00060">
    <property type="entry name" value="FN3"/>
    <property type="match status" value="17"/>
</dbReference>
<organism evidence="17 18">
    <name type="scientific">Callorhinchus milii</name>
    <name type="common">Ghost shark</name>
    <dbReference type="NCBI Taxonomy" id="7868"/>
    <lineage>
        <taxon>Eukaryota</taxon>
        <taxon>Metazoa</taxon>
        <taxon>Chordata</taxon>
        <taxon>Craniata</taxon>
        <taxon>Vertebrata</taxon>
        <taxon>Chondrichthyes</taxon>
        <taxon>Holocephali</taxon>
        <taxon>Chimaeriformes</taxon>
        <taxon>Callorhinchidae</taxon>
        <taxon>Callorhinchus</taxon>
    </lineage>
</organism>
<dbReference type="InterPro" id="IPR003595">
    <property type="entry name" value="Tyr_Pase_cat"/>
</dbReference>
<dbReference type="GO" id="GO:0001525">
    <property type="term" value="P:angiogenesis"/>
    <property type="evidence" value="ECO:0007669"/>
    <property type="project" value="TreeGrafter"/>
</dbReference>
<feature type="compositionally biased region" description="Basic and acidic residues" evidence="13">
    <location>
        <begin position="138"/>
        <end position="149"/>
    </location>
</feature>
<evidence type="ECO:0000256" key="5">
    <source>
        <dbReference type="ARBA" id="ARBA00022737"/>
    </source>
</evidence>
<evidence type="ECO:0000259" key="15">
    <source>
        <dbReference type="PROSITE" id="PS50056"/>
    </source>
</evidence>
<dbReference type="PROSITE" id="PS50853">
    <property type="entry name" value="FN3"/>
    <property type="match status" value="9"/>
</dbReference>
<dbReference type="GO" id="GO:0045296">
    <property type="term" value="F:cadherin binding"/>
    <property type="evidence" value="ECO:0007669"/>
    <property type="project" value="TreeGrafter"/>
</dbReference>
<dbReference type="PROSITE" id="PS00383">
    <property type="entry name" value="TYR_PHOSPHATASE_1"/>
    <property type="match status" value="1"/>
</dbReference>
<proteinExistence type="inferred from homology"/>
<feature type="domain" description="Fibronectin type-III" evidence="16">
    <location>
        <begin position="861"/>
        <end position="953"/>
    </location>
</feature>
<dbReference type="Gene3D" id="3.90.190.10">
    <property type="entry name" value="Protein tyrosine phosphatase superfamily"/>
    <property type="match status" value="1"/>
</dbReference>
<evidence type="ECO:0000256" key="7">
    <source>
        <dbReference type="ARBA" id="ARBA00022912"/>
    </source>
</evidence>
<feature type="domain" description="Fibronectin type-III" evidence="16">
    <location>
        <begin position="1120"/>
        <end position="1213"/>
    </location>
</feature>
<dbReference type="Pfam" id="PF24562">
    <property type="entry name" value="CysR_MRC2_N"/>
    <property type="match status" value="1"/>
</dbReference>
<dbReference type="GO" id="GO:0043235">
    <property type="term" value="C:receptor complex"/>
    <property type="evidence" value="ECO:0007669"/>
    <property type="project" value="TreeGrafter"/>
</dbReference>
<evidence type="ECO:0000313" key="17">
    <source>
        <dbReference type="Ensembl" id="ENSCMIP00000047996.1"/>
    </source>
</evidence>
<protein>
    <recommendedName>
        <fullName evidence="2">protein-tyrosine-phosphatase</fullName>
        <ecNumber evidence="2">3.1.3.48</ecNumber>
    </recommendedName>
</protein>
<dbReference type="FunFam" id="3.90.190.10:FF:000009">
    <property type="entry name" value="Receptor-type tyrosine-protein phosphatase beta"/>
    <property type="match status" value="1"/>
</dbReference>
<dbReference type="SUPFAM" id="SSF52799">
    <property type="entry name" value="(Phosphotyrosine protein) phosphatases II"/>
    <property type="match status" value="1"/>
</dbReference>
<dbReference type="CDD" id="cd23409">
    <property type="entry name" value="beta-trefoil_Ricin_PTPRB-like"/>
    <property type="match status" value="1"/>
</dbReference>
<sequence>SLTDGFLILHAQKKKCLLGNGETLNVGNCNATNPWQQWQWTEQGKLRNVQRGQCMALHSSSASPTRRVTLLDCAQAPRWKCHDNATERFGLADQELFLRKLGDRVMVRAENKYHQLWQRYHIEKGGKPIQQSICPSPGERETHRERERSSQFTLQFPLTVKCSINVTETRQSWDFIYVQWTSAGSPCNYSVSYNFNQSRTQTCSPACDWQDHCECELKGLQAGTLYQLRICSLTDGLSANLSLQTDPKKPQNFHIIESETTSTSLHVSWTPPPGNVDFYDISLFGKDTGEIQNLQIPGSSSRKEATFLKLTPGSRYSFAIKTLAGSRSCDELQTSGSTVPSKVQDVQISAKKDSVNAVWIPGPGKVDSYKLLLNHERSVVQQNIVSNLTKSHTFTGLTPGRLYNLSVTSVAADKENPSSQTVQTASNNSSLDSLLVSWKPAEGDVDSYAVKLFYLGAVIKNKALLPSISQTLFEGLTAGRLYNITVTTIRGKLQASASCSARTVPNSVSNLIMTSNGSMSSLKVSWLPPAGDWDSYRFQLLNHSFIILTDSLKKQIREYTIKGIGLIPGRLYEAAVIVESGTHQNKAYCKGRTAPQPVLDLRIKQTDESTLSVVWATPVAEWQSYLISLKDREMTVRNKTLAKDVKECTFSDLVPGRKYRVIVTTISGDLNTSASVEGRTVPAQVSSLHVTNQGTINSLHTSWTRAVGDLDYYQIHLIHEKIVIKNETVSNVTDEYLFHSLKSGGLYSVVVTTVSGGIASRQSLAEERTVPSSVSMVRVSNRGSSDYLHVSWLSAIGDVDNYLVTLSHNGNVVQSHTVSKTSSESSFSSLIPGRLYDVNVTTRIGKYDNYTVTQERTKPAAVQRITVSNSGRSDYLKVSWLDATGDLDKYIATIKNSYNYSKSLIVPKSEKECIFFNLTPGRVYSITVSTKSGEYEAHDSTTSQTFPVAVESLTVADRSTDTLNVTWEAAAGDVDRYVIELLFNDMKVFPTITLSGTAHQFTSLTPGRLYKILVLTLIGDLHVASFTKGRTVPSAVKDIHVSNNGMTKNLKVNWSHGGGDVDSYTVILFHHGRQISTHSVLKHVYEYIFNDLEAGDLYQITVQSNSGNLHNNSTAFGRTAPASVTGLTVDNKHTTSTLVVSWQTATGVSEGYSLQLLSEQRTLITNVSVLPSIRGHKFEDLIPGKKYKISVYTVSGGLSSTEATIEGRTVPASVTDLKVQKSNTDTLSFSWTIAEGECDFYEIFLYNIDKTLHDRKSHGKQSLEKCSFQSLTPGKMYKLVIVTHSGDLTNESSVFARTVPAQVTQLQWMNINLTDSLRFTWTPSDGEFDSYNISLYNPNSTMRDKRFGTKELKECHFEGLIPGRIYHMVIVTQSGELSNEASIEGRTAPNPPGTMSFADVTNTSLVITWLGPPEQTDYDDFELQWTPRDAGVVVFNPYNTVKSKGRIVQKLHPGRHYTFSLRTVSGTILKSFSESVLADIRTKPDKVQHIRCRPQSSTAVSCSWANPDSDYDSYNIECYHDSNNQDIVYSRRIEKESVQHIIEDLEPHKKYLVAIKVVSDKMASDAVEDSVITMIDSPPTPPQYIRVNDKAASITTSTIYFNFNCSWFSDINGAIKYFTVIMCESDGIDSSKPERKHPLPSYLEYKHNNSIQIYQTDYFSSRCGENPDGTFQTFEIKIGDEMEKLGGKCEKDHETFCDGPLKPRTSYRISVRAFTQLFDEDVTEVPSPLFSDTYFSLPITTESVGRSFYPSDSSYLLSEEYEDLKEIGRNQPFDTALLPENRGKNRYNNILPYDPTRVKLSYIDDDPCSDYINASYIPGCSFRREYIATQGPLPGTKDDFWKMAWEQNIHNIVMVTQCVEKGRVKCDHYWPFDHDALYYGDLIVQLLSESVLPEWTIREFKICNEDQLDCARIVRHFHYTVWPDHGVPETTQSLIQFVKTVRDYINRSPNSGPTVVHCSAGVGRTGTFIALDRVLQQLESKDSVDIYGTLYDLRLHRVHMVQTECQYSYLHLCIRDVLRARKLRCEQENPLFPIYENVNPEYHRDFLFGRH</sequence>
<evidence type="ECO:0000256" key="8">
    <source>
        <dbReference type="ARBA" id="ARBA00022989"/>
    </source>
</evidence>
<evidence type="ECO:0000256" key="10">
    <source>
        <dbReference type="ARBA" id="ARBA00023180"/>
    </source>
</evidence>
<keyword evidence="5" id="KW-0677">Repeat</keyword>
<dbReference type="Gene3D" id="2.60.40.10">
    <property type="entry name" value="Immunoglobulins"/>
    <property type="match status" value="15"/>
</dbReference>
<evidence type="ECO:0000256" key="3">
    <source>
        <dbReference type="ARBA" id="ARBA00022692"/>
    </source>
</evidence>
<dbReference type="PRINTS" id="PR00700">
    <property type="entry name" value="PRTYPHPHTASE"/>
</dbReference>
<keyword evidence="18" id="KW-1185">Reference proteome</keyword>
<evidence type="ECO:0000259" key="14">
    <source>
        <dbReference type="PROSITE" id="PS50055"/>
    </source>
</evidence>
<dbReference type="GO" id="GO:0016020">
    <property type="term" value="C:membrane"/>
    <property type="evidence" value="ECO:0007669"/>
    <property type="project" value="UniProtKB-SubCell"/>
</dbReference>
<dbReference type="PROSITE" id="PS50231">
    <property type="entry name" value="RICIN_B_LECTIN"/>
    <property type="match status" value="1"/>
</dbReference>
<evidence type="ECO:0000256" key="13">
    <source>
        <dbReference type="SAM" id="MobiDB-lite"/>
    </source>
</evidence>
<dbReference type="SMART" id="SM00404">
    <property type="entry name" value="PTPc_motif"/>
    <property type="match status" value="1"/>
</dbReference>
<dbReference type="PANTHER" id="PTHR46957">
    <property type="entry name" value="CYTOKINE RECEPTOR"/>
    <property type="match status" value="1"/>
</dbReference>
<dbReference type="InterPro" id="IPR029021">
    <property type="entry name" value="Prot-tyrosine_phosphatase-like"/>
</dbReference>
<reference evidence="18" key="1">
    <citation type="journal article" date="2006" name="Science">
        <title>Ancient noncoding elements conserved in the human genome.</title>
        <authorList>
            <person name="Venkatesh B."/>
            <person name="Kirkness E.F."/>
            <person name="Loh Y.H."/>
            <person name="Halpern A.L."/>
            <person name="Lee A.P."/>
            <person name="Johnson J."/>
            <person name="Dandona N."/>
            <person name="Viswanathan L.D."/>
            <person name="Tay A."/>
            <person name="Venter J.C."/>
            <person name="Strausberg R.L."/>
            <person name="Brenner S."/>
        </authorList>
    </citation>
    <scope>NUCLEOTIDE SEQUENCE [LARGE SCALE GENOMIC DNA]</scope>
</reference>
<feature type="domain" description="Fibronectin type-III" evidence="16">
    <location>
        <begin position="1302"/>
        <end position="1390"/>
    </location>
</feature>
<keyword evidence="10" id="KW-0325">Glycoprotein</keyword>
<dbReference type="Ensembl" id="ENSCMIT00000048670.1">
    <property type="protein sequence ID" value="ENSCMIP00000047996.1"/>
    <property type="gene ID" value="ENSCMIG00000019637.1"/>
</dbReference>
<dbReference type="Pfam" id="PF00041">
    <property type="entry name" value="fn3"/>
    <property type="match status" value="13"/>
</dbReference>
<dbReference type="Proteomes" id="UP000314986">
    <property type="component" value="Unassembled WGS sequence"/>
</dbReference>
<dbReference type="Gene3D" id="2.80.10.50">
    <property type="match status" value="1"/>
</dbReference>
<dbReference type="SMART" id="SM00458">
    <property type="entry name" value="RICIN"/>
    <property type="match status" value="1"/>
</dbReference>
<keyword evidence="4" id="KW-0732">Signal</keyword>
<dbReference type="CDD" id="cd14617">
    <property type="entry name" value="R-PTPc-B"/>
    <property type="match status" value="1"/>
</dbReference>
<evidence type="ECO:0000256" key="9">
    <source>
        <dbReference type="ARBA" id="ARBA00023136"/>
    </source>
</evidence>
<dbReference type="SMART" id="SM00194">
    <property type="entry name" value="PTPc"/>
    <property type="match status" value="1"/>
</dbReference>
<evidence type="ECO:0000313" key="18">
    <source>
        <dbReference type="Proteomes" id="UP000314986"/>
    </source>
</evidence>